<dbReference type="Pfam" id="PF04879">
    <property type="entry name" value="Molybdop_Fe4S4"/>
    <property type="match status" value="1"/>
</dbReference>
<protein>
    <submittedName>
        <fullName evidence="6">Molybdopterin-dependent oxidoreductase</fullName>
    </submittedName>
</protein>
<sequence length="708" mass="77094">MTDVRKTHYRSCHLCEAICGIAIETEGDRIVSIKGDKQDPFSRGHICPKATALQDLHTDPDRLTKPIKRVGDDWHEISWDEAFELVADKITAIQEAHGENSIGFFAGNPSVHNYGTLTHGGELRRTVGTENHFSATSLDQLPHMLVGHLMYGHQYLVPVADIDHTNFLLIIGGNPLASNGSMMTVPDVKNRLKDIQNRGGKFVVIDPRRTETAMIADEHHFIRPGSDAFLLLAMIRTVFEDGLVDLGPMADHVAGLEEVREAVRPFTPELAAGQTGIDADVIRGLARTMAETDGAAAYGRMGVSTQAFGTLCQWAIQVLNIITGNMDVPGGIMVPTPAFGNVTPGARGAGYFATKHSRVSGLPIFSGEYPAVAMAEEIMTPGEGQIKGLVTIAANPALSAPNAQDLNEAFEGLDFMVSIDIYLNETTRHADVILPPTSALEHDHYDISFNRLAVRNITRYNAPVFDPPEGTKHDWEIMIGLASAIARRKGQDYKPLPAPHILLDQGLQYGPYGKAVGAEMGLTLEKLMEHPHGLDLGPLQPSMPERLSGPAKLDLELMLDDLKRLMDSRHRVAEGELLLIGRRHVRSNNSWMHNSTRLTKGPARWQLMMHPDDMAARGIENEARVRIASRVGAVETVVIASEDMMPGVVSLPHGWGHREKGVKLSVASEQAGVNCNILTDDKFFDTVSGNAALNGVPVSVEPAKPQAV</sequence>
<dbReference type="SUPFAM" id="SSF50692">
    <property type="entry name" value="ADC-like"/>
    <property type="match status" value="1"/>
</dbReference>
<dbReference type="InterPro" id="IPR009010">
    <property type="entry name" value="Asp_de-COase-like_dom_sf"/>
</dbReference>
<evidence type="ECO:0000259" key="5">
    <source>
        <dbReference type="PROSITE" id="PS51669"/>
    </source>
</evidence>
<dbReference type="InterPro" id="IPR006657">
    <property type="entry name" value="MoPterin_dinucl-bd_dom"/>
</dbReference>
<reference evidence="7" key="1">
    <citation type="journal article" date="2019" name="Int. J. Syst. Evol. Microbiol.">
        <title>The Global Catalogue of Microorganisms (GCM) 10K type strain sequencing project: providing services to taxonomists for standard genome sequencing and annotation.</title>
        <authorList>
            <consortium name="The Broad Institute Genomics Platform"/>
            <consortium name="The Broad Institute Genome Sequencing Center for Infectious Disease"/>
            <person name="Wu L."/>
            <person name="Ma J."/>
        </authorList>
    </citation>
    <scope>NUCLEOTIDE SEQUENCE [LARGE SCALE GENOMIC DNA]</scope>
    <source>
        <strain evidence="7">CGMCC 1.15304</strain>
    </source>
</reference>
<evidence type="ECO:0000313" key="6">
    <source>
        <dbReference type="EMBL" id="MFC4347299.1"/>
    </source>
</evidence>
<keyword evidence="4" id="KW-0411">Iron-sulfur</keyword>
<dbReference type="Gene3D" id="3.40.228.10">
    <property type="entry name" value="Dimethylsulfoxide Reductase, domain 2"/>
    <property type="match status" value="1"/>
</dbReference>
<evidence type="ECO:0000256" key="3">
    <source>
        <dbReference type="ARBA" id="ARBA00023004"/>
    </source>
</evidence>
<keyword evidence="7" id="KW-1185">Reference proteome</keyword>
<dbReference type="InterPro" id="IPR006963">
    <property type="entry name" value="Mopterin_OxRdtase_4Fe-4S_dom"/>
</dbReference>
<evidence type="ECO:0000256" key="2">
    <source>
        <dbReference type="ARBA" id="ARBA00022723"/>
    </source>
</evidence>
<dbReference type="Pfam" id="PF00384">
    <property type="entry name" value="Molybdopterin"/>
    <property type="match status" value="1"/>
</dbReference>
<comment type="similarity">
    <text evidence="1">Belongs to the prokaryotic molybdopterin-containing oxidoreductase family.</text>
</comment>
<dbReference type="PANTHER" id="PTHR43742">
    <property type="entry name" value="TRIMETHYLAMINE-N-OXIDE REDUCTASE"/>
    <property type="match status" value="1"/>
</dbReference>
<organism evidence="6 7">
    <name type="scientific">Kordiimonas lipolytica</name>
    <dbReference type="NCBI Taxonomy" id="1662421"/>
    <lineage>
        <taxon>Bacteria</taxon>
        <taxon>Pseudomonadati</taxon>
        <taxon>Pseudomonadota</taxon>
        <taxon>Alphaproteobacteria</taxon>
        <taxon>Kordiimonadales</taxon>
        <taxon>Kordiimonadaceae</taxon>
        <taxon>Kordiimonas</taxon>
    </lineage>
</organism>
<evidence type="ECO:0000313" key="7">
    <source>
        <dbReference type="Proteomes" id="UP001595776"/>
    </source>
</evidence>
<dbReference type="SUPFAM" id="SSF53706">
    <property type="entry name" value="Formate dehydrogenase/DMSO reductase, domains 1-3"/>
    <property type="match status" value="1"/>
</dbReference>
<evidence type="ECO:0000256" key="1">
    <source>
        <dbReference type="ARBA" id="ARBA00010312"/>
    </source>
</evidence>
<dbReference type="Proteomes" id="UP001595776">
    <property type="component" value="Unassembled WGS sequence"/>
</dbReference>
<dbReference type="Gene3D" id="3.40.50.740">
    <property type="match status" value="1"/>
</dbReference>
<dbReference type="InterPro" id="IPR050612">
    <property type="entry name" value="Prok_Mopterin_Oxidored"/>
</dbReference>
<dbReference type="Gene3D" id="2.20.25.90">
    <property type="entry name" value="ADC-like domains"/>
    <property type="match status" value="1"/>
</dbReference>
<feature type="domain" description="4Fe-4S Mo/W bis-MGD-type" evidence="5">
    <location>
        <begin position="5"/>
        <end position="61"/>
    </location>
</feature>
<dbReference type="Pfam" id="PF01568">
    <property type="entry name" value="Molydop_binding"/>
    <property type="match status" value="1"/>
</dbReference>
<dbReference type="SMART" id="SM00926">
    <property type="entry name" value="Molybdop_Fe4S4"/>
    <property type="match status" value="1"/>
</dbReference>
<dbReference type="PANTHER" id="PTHR43742:SF2">
    <property type="entry name" value="ASSIMILATORY NITRATE REDUCTASE CATALYTIC SUBUNIT"/>
    <property type="match status" value="1"/>
</dbReference>
<dbReference type="RefSeq" id="WP_068152645.1">
    <property type="nucleotide sequence ID" value="NZ_JBHSCR010000003.1"/>
</dbReference>
<dbReference type="Gene3D" id="2.40.40.20">
    <property type="match status" value="1"/>
</dbReference>
<comment type="caution">
    <text evidence="6">The sequence shown here is derived from an EMBL/GenBank/DDBJ whole genome shotgun (WGS) entry which is preliminary data.</text>
</comment>
<dbReference type="PROSITE" id="PS51669">
    <property type="entry name" value="4FE4S_MOW_BIS_MGD"/>
    <property type="match status" value="1"/>
</dbReference>
<proteinExistence type="inferred from homology"/>
<dbReference type="InterPro" id="IPR006656">
    <property type="entry name" value="Mopterin_OxRdtase"/>
</dbReference>
<keyword evidence="3" id="KW-0408">Iron</keyword>
<evidence type="ECO:0000256" key="4">
    <source>
        <dbReference type="ARBA" id="ARBA00023014"/>
    </source>
</evidence>
<accession>A0ABV8U9J2</accession>
<gene>
    <name evidence="6" type="ORF">ACFO5Q_05535</name>
</gene>
<dbReference type="EMBL" id="JBHSCR010000003">
    <property type="protein sequence ID" value="MFC4347299.1"/>
    <property type="molecule type" value="Genomic_DNA"/>
</dbReference>
<name>A0ABV8U9J2_9PROT</name>
<keyword evidence="2" id="KW-0479">Metal-binding</keyword>